<dbReference type="GO" id="GO:0090529">
    <property type="term" value="P:cell septum assembly"/>
    <property type="evidence" value="ECO:0007669"/>
    <property type="project" value="InterPro"/>
</dbReference>
<dbReference type="InterPro" id="IPR005548">
    <property type="entry name" value="Cell_div_FtsQ/DivIB_C"/>
</dbReference>
<evidence type="ECO:0000256" key="1">
    <source>
        <dbReference type="ARBA" id="ARBA00022475"/>
    </source>
</evidence>
<name>A0A0B7I3R7_9FLAO</name>
<reference evidence="8 9" key="1">
    <citation type="submission" date="2015-01" db="EMBL/GenBank/DDBJ databases">
        <authorList>
            <person name="Xiang T."/>
            <person name="Song Y."/>
            <person name="Huang L."/>
            <person name="Wang B."/>
            <person name="Wu P."/>
        </authorList>
    </citation>
    <scope>NUCLEOTIDE SEQUENCE [LARGE SCALE GENOMIC DNA]</scope>
    <source>
        <strain evidence="8 9">CcD38</strain>
    </source>
</reference>
<organism evidence="8 9">
    <name type="scientific">Capnocytophaga canis</name>
    <dbReference type="NCBI Taxonomy" id="1848903"/>
    <lineage>
        <taxon>Bacteria</taxon>
        <taxon>Pseudomonadati</taxon>
        <taxon>Bacteroidota</taxon>
        <taxon>Flavobacteriia</taxon>
        <taxon>Flavobacteriales</taxon>
        <taxon>Flavobacteriaceae</taxon>
        <taxon>Capnocytophaga</taxon>
    </lineage>
</organism>
<keyword evidence="6" id="KW-0131">Cell cycle</keyword>
<accession>A0A0B7I3R7</accession>
<dbReference type="Pfam" id="PF03799">
    <property type="entry name" value="FtsQ_DivIB_C"/>
    <property type="match status" value="1"/>
</dbReference>
<dbReference type="InterPro" id="IPR026579">
    <property type="entry name" value="FtsQ"/>
</dbReference>
<keyword evidence="2" id="KW-0997">Cell inner membrane</keyword>
<dbReference type="PANTHER" id="PTHR35851">
    <property type="entry name" value="CELL DIVISION PROTEIN FTSQ"/>
    <property type="match status" value="1"/>
</dbReference>
<evidence type="ECO:0000256" key="2">
    <source>
        <dbReference type="ARBA" id="ARBA00022519"/>
    </source>
</evidence>
<evidence type="ECO:0000313" key="9">
    <source>
        <dbReference type="Proteomes" id="UP000045051"/>
    </source>
</evidence>
<keyword evidence="5" id="KW-0472">Membrane</keyword>
<keyword evidence="5" id="KW-1133">Transmembrane helix</keyword>
<proteinExistence type="predicted"/>
<dbReference type="Proteomes" id="UP000045051">
    <property type="component" value="Unassembled WGS sequence"/>
</dbReference>
<gene>
    <name evidence="8" type="ORF">CCAND38_180057</name>
</gene>
<evidence type="ECO:0000256" key="3">
    <source>
        <dbReference type="ARBA" id="ARBA00022618"/>
    </source>
</evidence>
<sequence length="242" mass="28299">MGIATKMKLKLSKINKLLIIILLPIFLQIFASMRHANRSVKEVNVNHLSDEQFVTDESIRRILLKDPQALTPLQLVDLKDLEETLNNHQMIEKAEVFYTIDGVLEATVKQRQPIARIYENGAFSYMDSQGKLMPLSNIYSARVPLVYGNAQKFWETTYQLVQFIKKDDFLTKNITEIKVTNKGDYHFRLRIPNFVVIFGKYENIEQKKANLKAFYRQMEKDDRLNDYKIVNLKYANQVVCTK</sequence>
<dbReference type="Gene3D" id="3.40.50.11690">
    <property type="entry name" value="Cell division protein FtsQ/DivIB"/>
    <property type="match status" value="1"/>
</dbReference>
<dbReference type="PANTHER" id="PTHR35851:SF1">
    <property type="entry name" value="CELL DIVISION PROTEIN FTSQ"/>
    <property type="match status" value="1"/>
</dbReference>
<keyword evidence="1" id="KW-1003">Cell membrane</keyword>
<evidence type="ECO:0000313" key="8">
    <source>
        <dbReference type="EMBL" id="CEN44488.1"/>
    </source>
</evidence>
<evidence type="ECO:0000256" key="4">
    <source>
        <dbReference type="ARBA" id="ARBA00022692"/>
    </source>
</evidence>
<dbReference type="InterPro" id="IPR045335">
    <property type="entry name" value="FtsQ_C_sf"/>
</dbReference>
<evidence type="ECO:0000256" key="6">
    <source>
        <dbReference type="ARBA" id="ARBA00023306"/>
    </source>
</evidence>
<keyword evidence="4" id="KW-0812">Transmembrane</keyword>
<evidence type="ECO:0000259" key="7">
    <source>
        <dbReference type="Pfam" id="PF03799"/>
    </source>
</evidence>
<keyword evidence="3" id="KW-0132">Cell division</keyword>
<keyword evidence="9" id="KW-1185">Reference proteome</keyword>
<protein>
    <recommendedName>
        <fullName evidence="7">Cell division protein FtsQ/DivIB C-terminal domain-containing protein</fullName>
    </recommendedName>
</protein>
<dbReference type="RefSeq" id="WP_231549991.1">
    <property type="nucleotide sequence ID" value="NZ_CDOI01000090.1"/>
</dbReference>
<feature type="domain" description="Cell division protein FtsQ/DivIB C-terminal" evidence="7">
    <location>
        <begin position="115"/>
        <end position="220"/>
    </location>
</feature>
<evidence type="ECO:0000256" key="5">
    <source>
        <dbReference type="ARBA" id="ARBA00022989"/>
    </source>
</evidence>
<dbReference type="AlphaFoldDB" id="A0A0B7I3R7"/>
<dbReference type="EMBL" id="CDOI01000090">
    <property type="protein sequence ID" value="CEN44488.1"/>
    <property type="molecule type" value="Genomic_DNA"/>
</dbReference>